<dbReference type="SUPFAM" id="SSF53850">
    <property type="entry name" value="Periplasmic binding protein-like II"/>
    <property type="match status" value="1"/>
</dbReference>
<proteinExistence type="predicted"/>
<dbReference type="AlphaFoldDB" id="A0A931BBR0"/>
<accession>A0A931BBR0</accession>
<dbReference type="Proteomes" id="UP000657385">
    <property type="component" value="Unassembled WGS sequence"/>
</dbReference>
<dbReference type="InterPro" id="IPR006059">
    <property type="entry name" value="SBP"/>
</dbReference>
<dbReference type="EMBL" id="JADPRT010000018">
    <property type="protein sequence ID" value="MBF9072691.1"/>
    <property type="molecule type" value="Genomic_DNA"/>
</dbReference>
<protein>
    <submittedName>
        <fullName evidence="1">Extracellular solute-binding protein</fullName>
    </submittedName>
</protein>
<sequence>MNSSSASFRTVSSRKRLAAVTATTALVLGLTAACGSGGTGSSSADSGVIHVLVYGDSGNTVEQQMIDTFNKTSKVKAVLETIPGADYQSKLNTIINTPQAPDVFFNWGGGSIAPYVKDNLLLPLDSMIATDPGLKSDFLPSVFNTAVINGKSYGIPMRGTQPVLLFDNKQVLASAGLSAPQTWADLLNDVTVLKAKGITPIALGGGDQWPTQMWFEYVYDRVAGPGLFEKALAGDKSAWSSPDSVKALGMIKQLVDAGAFGSNFDSVKFTDGGSPALLAKGRSAFELMGSWEYSTEQTNDPSFVQSGLGWSAFPTVPGGKGDPADVVGNTNNFYSVLKKTQHPDAVAAFLKLMYSDEFVKAQLGIGNLPTTTNTPNFLSTSASPAYSQFQFNLVKAAPSFQLSWDQAYPPAATTTIHTAVQEFFDGKIDAGGFIQAMQSLPNS</sequence>
<dbReference type="Gene3D" id="3.40.190.10">
    <property type="entry name" value="Periplasmic binding protein-like II"/>
    <property type="match status" value="2"/>
</dbReference>
<name>A0A931BBR0_9ACTN</name>
<comment type="caution">
    <text evidence="1">The sequence shown here is derived from an EMBL/GenBank/DDBJ whole genome shotgun (WGS) entry which is preliminary data.</text>
</comment>
<reference evidence="1" key="1">
    <citation type="submission" date="2020-11" db="EMBL/GenBank/DDBJ databases">
        <title>Isolation and identification of active actinomycetes.</title>
        <authorList>
            <person name="Yu B."/>
        </authorList>
    </citation>
    <scope>NUCLEOTIDE SEQUENCE</scope>
    <source>
        <strain evidence="1">NEAU-YB345</strain>
    </source>
</reference>
<organism evidence="1 2">
    <name type="scientific">Streptacidiphilus fuscans</name>
    <dbReference type="NCBI Taxonomy" id="2789292"/>
    <lineage>
        <taxon>Bacteria</taxon>
        <taxon>Bacillati</taxon>
        <taxon>Actinomycetota</taxon>
        <taxon>Actinomycetes</taxon>
        <taxon>Kitasatosporales</taxon>
        <taxon>Streptomycetaceae</taxon>
        <taxon>Streptacidiphilus</taxon>
    </lineage>
</organism>
<dbReference type="PANTHER" id="PTHR43649:SF14">
    <property type="entry name" value="BLR3389 PROTEIN"/>
    <property type="match status" value="1"/>
</dbReference>
<dbReference type="RefSeq" id="WP_196197864.1">
    <property type="nucleotide sequence ID" value="NZ_JADPRT010000018.1"/>
</dbReference>
<dbReference type="PANTHER" id="PTHR43649">
    <property type="entry name" value="ARABINOSE-BINDING PROTEIN-RELATED"/>
    <property type="match status" value="1"/>
</dbReference>
<keyword evidence="2" id="KW-1185">Reference proteome</keyword>
<gene>
    <name evidence="1" type="ORF">I2501_32210</name>
</gene>
<dbReference type="Pfam" id="PF01547">
    <property type="entry name" value="SBP_bac_1"/>
    <property type="match status" value="1"/>
</dbReference>
<evidence type="ECO:0000313" key="2">
    <source>
        <dbReference type="Proteomes" id="UP000657385"/>
    </source>
</evidence>
<evidence type="ECO:0000313" key="1">
    <source>
        <dbReference type="EMBL" id="MBF9072691.1"/>
    </source>
</evidence>
<dbReference type="InterPro" id="IPR050490">
    <property type="entry name" value="Bact_solute-bd_prot1"/>
</dbReference>